<evidence type="ECO:0000256" key="1">
    <source>
        <dbReference type="SAM" id="MobiDB-lite"/>
    </source>
</evidence>
<dbReference type="EMBL" id="VDCV01000002">
    <property type="protein sequence ID" value="KAB5569894.1"/>
    <property type="molecule type" value="Genomic_DNA"/>
</dbReference>
<accession>A0A5N5NQU6</accession>
<organism evidence="3 4">
    <name type="scientific">Salix brachista</name>
    <dbReference type="NCBI Taxonomy" id="2182728"/>
    <lineage>
        <taxon>Eukaryota</taxon>
        <taxon>Viridiplantae</taxon>
        <taxon>Streptophyta</taxon>
        <taxon>Embryophyta</taxon>
        <taxon>Tracheophyta</taxon>
        <taxon>Spermatophyta</taxon>
        <taxon>Magnoliopsida</taxon>
        <taxon>eudicotyledons</taxon>
        <taxon>Gunneridae</taxon>
        <taxon>Pentapetalae</taxon>
        <taxon>rosids</taxon>
        <taxon>fabids</taxon>
        <taxon>Malpighiales</taxon>
        <taxon>Salicaceae</taxon>
        <taxon>Saliceae</taxon>
        <taxon>Salix</taxon>
    </lineage>
</organism>
<proteinExistence type="predicted"/>
<evidence type="ECO:0000259" key="2">
    <source>
        <dbReference type="Pfam" id="PF14111"/>
    </source>
</evidence>
<dbReference type="InterPro" id="IPR025558">
    <property type="entry name" value="DUF4283"/>
</dbReference>
<feature type="region of interest" description="Disordered" evidence="1">
    <location>
        <begin position="371"/>
        <end position="432"/>
    </location>
</feature>
<dbReference type="PANTHER" id="PTHR31286:SF99">
    <property type="entry name" value="DUF4283 DOMAIN-CONTAINING PROTEIN"/>
    <property type="match status" value="1"/>
</dbReference>
<reference evidence="4" key="1">
    <citation type="journal article" date="2019" name="Gigascience">
        <title>De novo genome assembly of the endangered Acer yangbiense, a plant species with extremely small populations endemic to Yunnan Province, China.</title>
        <authorList>
            <person name="Yang J."/>
            <person name="Wariss H.M."/>
            <person name="Tao L."/>
            <person name="Zhang R."/>
            <person name="Yun Q."/>
            <person name="Hollingsworth P."/>
            <person name="Dao Z."/>
            <person name="Luo G."/>
            <person name="Guo H."/>
            <person name="Ma Y."/>
            <person name="Sun W."/>
        </authorList>
    </citation>
    <scope>NUCLEOTIDE SEQUENCE [LARGE SCALE GENOMIC DNA]</scope>
    <source>
        <strain evidence="4">cv. br00</strain>
    </source>
</reference>
<feature type="compositionally biased region" description="Polar residues" evidence="1">
    <location>
        <begin position="405"/>
        <end position="414"/>
    </location>
</feature>
<protein>
    <recommendedName>
        <fullName evidence="2">DUF4283 domain-containing protein</fullName>
    </recommendedName>
</protein>
<dbReference type="Proteomes" id="UP000326939">
    <property type="component" value="Chromosome 2"/>
</dbReference>
<feature type="region of interest" description="Disordered" evidence="1">
    <location>
        <begin position="278"/>
        <end position="347"/>
    </location>
</feature>
<name>A0A5N5NQU6_9ROSI</name>
<feature type="compositionally biased region" description="Basic and acidic residues" evidence="1">
    <location>
        <begin position="285"/>
        <end position="305"/>
    </location>
</feature>
<feature type="compositionally biased region" description="Basic residues" evidence="1">
    <location>
        <begin position="416"/>
        <end position="432"/>
    </location>
</feature>
<feature type="compositionally biased region" description="Acidic residues" evidence="1">
    <location>
        <begin position="332"/>
        <end position="343"/>
    </location>
</feature>
<feature type="region of interest" description="Disordered" evidence="1">
    <location>
        <begin position="1"/>
        <end position="21"/>
    </location>
</feature>
<comment type="caution">
    <text evidence="3">The sequence shown here is derived from an EMBL/GenBank/DDBJ whole genome shotgun (WGS) entry which is preliminary data.</text>
</comment>
<keyword evidence="4" id="KW-1185">Reference proteome</keyword>
<evidence type="ECO:0000313" key="4">
    <source>
        <dbReference type="Proteomes" id="UP000326939"/>
    </source>
</evidence>
<dbReference type="InterPro" id="IPR040256">
    <property type="entry name" value="At4g02000-like"/>
</dbReference>
<dbReference type="AlphaFoldDB" id="A0A5N5NQU6"/>
<gene>
    <name evidence="3" type="ORF">DKX38_003687</name>
</gene>
<dbReference type="Pfam" id="PF14111">
    <property type="entry name" value="DUF4283"/>
    <property type="match status" value="1"/>
</dbReference>
<feature type="domain" description="DUF4283" evidence="2">
    <location>
        <begin position="54"/>
        <end position="136"/>
    </location>
</feature>
<evidence type="ECO:0000313" key="3">
    <source>
        <dbReference type="EMBL" id="KAB5569894.1"/>
    </source>
</evidence>
<dbReference type="PANTHER" id="PTHR31286">
    <property type="entry name" value="GLYCINE-RICH CELL WALL STRUCTURAL PROTEIN 1.8-LIKE"/>
    <property type="match status" value="1"/>
</dbReference>
<sequence>MANDRKPQQPKPSSWAEKVRVTNSSTRCQLERLERQPKGSILQIPQDMLTANVDTWRRSMIGFFISYKMPYYAIQSIANRAWKSYGLEKITVLENGFMVFRFPTEEAIEEVLAKGPWLFGGKTILLQKWHPCFQFDKNKITTLPVWARLKGLPFPLWNTHGLSLAASMVGTPLACDEATLQCNRLEYARVCIELKASLSPVHSFKVASSPTEDPVTVEVEYEWKPARCAICKVFGHSCKVQEATVNVEVKGVEVAQPHHEGNKEKNVMADLALAITEAKASSSNNDEKGESNDSLVHEANKEKNKSKTFQLVQRKSTVEPPSKSLSGNAVNVDEDDGENDSDSSTEGVLTKAIADHSMKEVMVYTRDPGKLPQCVESKMDSLSCTVGSKTEEDEAGSSMCDKPVTSHNGSNTPSPKAKKRKGKKKREAGRLH</sequence>